<dbReference type="EMBL" id="SPHZ02000005">
    <property type="protein sequence ID" value="KAF0919915.1"/>
    <property type="molecule type" value="Genomic_DNA"/>
</dbReference>
<keyword evidence="2" id="KW-1185">Reference proteome</keyword>
<sequence length="108" mass="11468">MVPKPRCCSGGIELARLPLPRAGGIELARPRFDMVAAYWSWRASSRPGGQDLEGTVAAWRRSAGALRGCLLELEPRGQGRPGGASVEGRLGCWILEGGRPAAGQEART</sequence>
<name>A0A6G1E489_9ORYZ</name>
<proteinExistence type="predicted"/>
<comment type="caution">
    <text evidence="1">The sequence shown here is derived from an EMBL/GenBank/DDBJ whole genome shotgun (WGS) entry which is preliminary data.</text>
</comment>
<accession>A0A6G1E489</accession>
<protein>
    <submittedName>
        <fullName evidence="1">Uncharacterized protein</fullName>
    </submittedName>
</protein>
<organism evidence="1 2">
    <name type="scientific">Oryza meyeriana var. granulata</name>
    <dbReference type="NCBI Taxonomy" id="110450"/>
    <lineage>
        <taxon>Eukaryota</taxon>
        <taxon>Viridiplantae</taxon>
        <taxon>Streptophyta</taxon>
        <taxon>Embryophyta</taxon>
        <taxon>Tracheophyta</taxon>
        <taxon>Spermatophyta</taxon>
        <taxon>Magnoliopsida</taxon>
        <taxon>Liliopsida</taxon>
        <taxon>Poales</taxon>
        <taxon>Poaceae</taxon>
        <taxon>BOP clade</taxon>
        <taxon>Oryzoideae</taxon>
        <taxon>Oryzeae</taxon>
        <taxon>Oryzinae</taxon>
        <taxon>Oryza</taxon>
        <taxon>Oryza meyeriana</taxon>
    </lineage>
</organism>
<evidence type="ECO:0000313" key="1">
    <source>
        <dbReference type="EMBL" id="KAF0919915.1"/>
    </source>
</evidence>
<evidence type="ECO:0000313" key="2">
    <source>
        <dbReference type="Proteomes" id="UP000479710"/>
    </source>
</evidence>
<dbReference type="Proteomes" id="UP000479710">
    <property type="component" value="Unassembled WGS sequence"/>
</dbReference>
<reference evidence="1 2" key="1">
    <citation type="submission" date="2019-11" db="EMBL/GenBank/DDBJ databases">
        <title>Whole genome sequence of Oryza granulata.</title>
        <authorList>
            <person name="Li W."/>
        </authorList>
    </citation>
    <scope>NUCLEOTIDE SEQUENCE [LARGE SCALE GENOMIC DNA]</scope>
    <source>
        <strain evidence="2">cv. Menghai</strain>
        <tissue evidence="1">Leaf</tissue>
    </source>
</reference>
<dbReference type="AlphaFoldDB" id="A0A6G1E489"/>
<gene>
    <name evidence="1" type="ORF">E2562_032325</name>
</gene>